<evidence type="ECO:0000256" key="6">
    <source>
        <dbReference type="ARBA" id="ARBA00023078"/>
    </source>
</evidence>
<protein>
    <recommendedName>
        <fullName evidence="9">Photosystem II reaction center protein K</fullName>
        <shortName evidence="9">PSII-K</shortName>
    </recommendedName>
</protein>
<evidence type="ECO:0000313" key="11">
    <source>
        <dbReference type="EMBL" id="QNR93105.1"/>
    </source>
</evidence>
<evidence type="ECO:0000256" key="10">
    <source>
        <dbReference type="SAM" id="Phobius"/>
    </source>
</evidence>
<keyword evidence="11" id="KW-0934">Plastid</keyword>
<comment type="subunit">
    <text evidence="9">PSII is composed of 1 copy each of membrane proteins PsbA, PsbB, PsbC, PsbD, PsbE, PsbF, PsbH, PsbI, PsbJ, PsbK, PsbL, PsbM, PsbT, PsbX, PsbY, PsbZ, Psb30/Ycf12, at least 3 peripheral proteins of the oxygen-evolving complex and a large number of cofactors. It forms dimeric complexes.</text>
</comment>
<dbReference type="PANTHER" id="PTHR35325">
    <property type="match status" value="1"/>
</dbReference>
<dbReference type="SUPFAM" id="SSF161037">
    <property type="entry name" value="Photosystem II reaction center protein K, PsbK"/>
    <property type="match status" value="1"/>
</dbReference>
<evidence type="ECO:0000256" key="7">
    <source>
        <dbReference type="ARBA" id="ARBA00023136"/>
    </source>
</evidence>
<keyword evidence="6 9" id="KW-0793">Thylakoid</keyword>
<evidence type="ECO:0000256" key="4">
    <source>
        <dbReference type="ARBA" id="ARBA00022692"/>
    </source>
</evidence>
<dbReference type="HAMAP" id="MF_00441">
    <property type="entry name" value="PSII_PsbK"/>
    <property type="match status" value="1"/>
</dbReference>
<sequence>MLNIFNLICICFNTAPFSSTFLVAKLPEAYAFLNPIVDVMPVIPLFFLLLAFVWQAAVSFR</sequence>
<keyword evidence="4 9" id="KW-0812">Transmembrane</keyword>
<dbReference type="RefSeq" id="YP_010009374.1">
    <property type="nucleotide sequence ID" value="NC_053342.1"/>
</dbReference>
<gene>
    <name evidence="9 11" type="primary">psbK</name>
</gene>
<dbReference type="EMBL" id="MT845177">
    <property type="protein sequence ID" value="QNR93105.1"/>
    <property type="molecule type" value="Genomic_DNA"/>
</dbReference>
<reference evidence="11" key="1">
    <citation type="journal article" date="2020" name="Mol. Phylogenet. Evol.">
        <title>Phylogeny of Euclidieae (Brassicaceae) based on plastome and nuclear ribosomal DNA data.</title>
        <authorList>
            <person name="Chen H."/>
            <person name="German D.A."/>
            <person name="Al-Shehbaz I.A."/>
            <person name="Yue J."/>
            <person name="Sun H."/>
        </authorList>
    </citation>
    <scope>NUCLEOTIDE SEQUENCE</scope>
    <source>
        <strain evidence="11">C162</strain>
    </source>
</reference>
<dbReference type="InterPro" id="IPR037270">
    <property type="entry name" value="PSII_PsbK_sf"/>
</dbReference>
<keyword evidence="5 9" id="KW-1133">Transmembrane helix</keyword>
<keyword evidence="7 9" id="KW-0472">Membrane</keyword>
<dbReference type="AlphaFoldDB" id="A0A7H1AA45"/>
<proteinExistence type="inferred from homology"/>
<feature type="chain" id="PRO_5029070812" description="Photosystem II reaction center protein K" evidence="9">
    <location>
        <begin position="25"/>
        <end position="61"/>
    </location>
</feature>
<dbReference type="GO" id="GO:0009539">
    <property type="term" value="C:photosystem II reaction center"/>
    <property type="evidence" value="ECO:0007669"/>
    <property type="project" value="InterPro"/>
</dbReference>
<feature type="transmembrane region" description="Helical" evidence="10">
    <location>
        <begin position="7"/>
        <end position="27"/>
    </location>
</feature>
<evidence type="ECO:0000256" key="2">
    <source>
        <dbReference type="ARBA" id="ARBA00022469"/>
    </source>
</evidence>
<evidence type="ECO:0000256" key="5">
    <source>
        <dbReference type="ARBA" id="ARBA00022989"/>
    </source>
</evidence>
<keyword evidence="11" id="KW-0150">Chloroplast</keyword>
<evidence type="ECO:0000256" key="3">
    <source>
        <dbReference type="ARBA" id="ARBA00022531"/>
    </source>
</evidence>
<name>A0A7H1AA45_9BRAS</name>
<dbReference type="Pfam" id="PF02533">
    <property type="entry name" value="PsbK"/>
    <property type="match status" value="1"/>
</dbReference>
<dbReference type="GO" id="GO:0015979">
    <property type="term" value="P:photosynthesis"/>
    <property type="evidence" value="ECO:0007669"/>
    <property type="project" value="UniProtKB-UniRule"/>
</dbReference>
<comment type="subcellular location">
    <subcellularLocation>
        <location evidence="1">Membrane</location>
        <topology evidence="1">Single-pass membrane protein</topology>
    </subcellularLocation>
    <subcellularLocation>
        <location evidence="9">Plastid</location>
        <location evidence="9">Chloroplast thylakoid membrane</location>
        <topology evidence="9">Single-pass membrane protein</topology>
    </subcellularLocation>
</comment>
<dbReference type="GeneID" id="63042696"/>
<comment type="function">
    <text evidence="9">One of the components of the core complex of photosystem II (PSII). PSII is a light-driven water:plastoquinone oxidoreductase that uses light energy to abstract electrons from H(2)O, generating O(2) and a proton gradient subsequently used for ATP formation. It consists of a core antenna complex that captures photons, and an electron transfer chain that converts photonic excitation into a charge separation.</text>
</comment>
<keyword evidence="3 9" id="KW-0602">Photosynthesis</keyword>
<feature type="transmembrane region" description="Helical" evidence="10">
    <location>
        <begin position="39"/>
        <end position="60"/>
    </location>
</feature>
<keyword evidence="2 9" id="KW-0674">Reaction center</keyword>
<evidence type="ECO:0000256" key="1">
    <source>
        <dbReference type="ARBA" id="ARBA00004167"/>
    </source>
</evidence>
<evidence type="ECO:0000256" key="9">
    <source>
        <dbReference type="HAMAP-Rule" id="MF_00441"/>
    </source>
</evidence>
<dbReference type="NCBIfam" id="NF002715">
    <property type="entry name" value="PRK02553.1"/>
    <property type="match status" value="1"/>
</dbReference>
<comment type="similarity">
    <text evidence="9">Belongs to the PsbK family.</text>
</comment>
<geneLocation type="chloroplast" evidence="11"/>
<accession>A0A7H1AA45</accession>
<keyword evidence="8 9" id="KW-0604">Photosystem II</keyword>
<feature type="propeptide" id="PRO_5029070813" evidence="9">
    <location>
        <begin position="1"/>
        <end position="24"/>
    </location>
</feature>
<evidence type="ECO:0000256" key="8">
    <source>
        <dbReference type="ARBA" id="ARBA00023276"/>
    </source>
</evidence>
<dbReference type="GO" id="GO:0009535">
    <property type="term" value="C:chloroplast thylakoid membrane"/>
    <property type="evidence" value="ECO:0007669"/>
    <property type="project" value="UniProtKB-SubCell"/>
</dbReference>
<dbReference type="PANTHER" id="PTHR35325:SF1">
    <property type="entry name" value="PHOTOSYSTEM II REACTION CENTER PROTEIN K"/>
    <property type="match status" value="1"/>
</dbReference>
<organism evidence="11">
    <name type="scientific">Solms-laubachia mieheorum</name>
    <dbReference type="NCBI Taxonomy" id="2259850"/>
    <lineage>
        <taxon>Eukaryota</taxon>
        <taxon>Viridiplantae</taxon>
        <taxon>Streptophyta</taxon>
        <taxon>Embryophyta</taxon>
        <taxon>Tracheophyta</taxon>
        <taxon>Spermatophyta</taxon>
        <taxon>Magnoliopsida</taxon>
        <taxon>eudicotyledons</taxon>
        <taxon>Gunneridae</taxon>
        <taxon>Pentapetalae</taxon>
        <taxon>rosids</taxon>
        <taxon>malvids</taxon>
        <taxon>Brassicales</taxon>
        <taxon>Brassicaceae</taxon>
        <taxon>Euclidieae</taxon>
        <taxon>Solms-laubachia</taxon>
    </lineage>
</organism>
<dbReference type="InterPro" id="IPR003687">
    <property type="entry name" value="PSII_PsbK"/>
</dbReference>